<dbReference type="KEGG" id="ttf:THTE_3660"/>
<evidence type="ECO:0000256" key="1">
    <source>
        <dbReference type="ARBA" id="ARBA00022722"/>
    </source>
</evidence>
<dbReference type="Proteomes" id="UP000215086">
    <property type="component" value="Chromosome"/>
</dbReference>
<keyword evidence="6" id="KW-1185">Reference proteome</keyword>
<reference evidence="5 6" key="1">
    <citation type="journal article" name="Front. Microbiol.">
        <title>Sugar Metabolism of the First Thermophilic Planctomycete Thermogutta terrifontis: Comparative Genomic and Transcriptomic Approaches.</title>
        <authorList>
            <person name="Elcheninov A.G."/>
            <person name="Menzel P."/>
            <person name="Gudbergsdottir S.R."/>
            <person name="Slesarev A.I."/>
            <person name="Kadnikov V.V."/>
            <person name="Krogh A."/>
            <person name="Bonch-Osmolovskaya E.A."/>
            <person name="Peng X."/>
            <person name="Kublanov I.V."/>
        </authorList>
    </citation>
    <scope>NUCLEOTIDE SEQUENCE [LARGE SCALE GENOMIC DNA]</scope>
    <source>
        <strain evidence="5 6">R1</strain>
    </source>
</reference>
<name>A0A286RJX0_9BACT</name>
<dbReference type="PROSITE" id="PS01284">
    <property type="entry name" value="TNASE_2"/>
    <property type="match status" value="1"/>
</dbReference>
<dbReference type="Pfam" id="PF00565">
    <property type="entry name" value="SNase"/>
    <property type="match status" value="1"/>
</dbReference>
<accession>A0A286RJX0</accession>
<evidence type="ECO:0000313" key="6">
    <source>
        <dbReference type="Proteomes" id="UP000215086"/>
    </source>
</evidence>
<dbReference type="InterPro" id="IPR035437">
    <property type="entry name" value="SNase_OB-fold_sf"/>
</dbReference>
<organism evidence="5 6">
    <name type="scientific">Thermogutta terrifontis</name>
    <dbReference type="NCBI Taxonomy" id="1331910"/>
    <lineage>
        <taxon>Bacteria</taxon>
        <taxon>Pseudomonadati</taxon>
        <taxon>Planctomycetota</taxon>
        <taxon>Planctomycetia</taxon>
        <taxon>Pirellulales</taxon>
        <taxon>Thermoguttaceae</taxon>
        <taxon>Thermogutta</taxon>
    </lineage>
</organism>
<keyword evidence="2" id="KW-0255">Endonuclease</keyword>
<dbReference type="PROSITE" id="PS50830">
    <property type="entry name" value="TNASE_3"/>
    <property type="match status" value="1"/>
</dbReference>
<evidence type="ECO:0000313" key="5">
    <source>
        <dbReference type="EMBL" id="ASV76261.1"/>
    </source>
</evidence>
<dbReference type="EMBL" id="CP018477">
    <property type="protein sequence ID" value="ASV76261.1"/>
    <property type="molecule type" value="Genomic_DNA"/>
</dbReference>
<feature type="domain" description="TNase-like" evidence="4">
    <location>
        <begin position="55"/>
        <end position="186"/>
    </location>
</feature>
<keyword evidence="1" id="KW-0540">Nuclease</keyword>
<dbReference type="GO" id="GO:0016787">
    <property type="term" value="F:hydrolase activity"/>
    <property type="evidence" value="ECO:0007669"/>
    <property type="project" value="UniProtKB-KW"/>
</dbReference>
<evidence type="ECO:0000256" key="2">
    <source>
        <dbReference type="ARBA" id="ARBA00022759"/>
    </source>
</evidence>
<dbReference type="PANTHER" id="PTHR12302">
    <property type="entry name" value="EBNA2 BINDING PROTEIN P100"/>
    <property type="match status" value="1"/>
</dbReference>
<dbReference type="PANTHER" id="PTHR12302:SF3">
    <property type="entry name" value="SERINE_THREONINE-PROTEIN KINASE 31"/>
    <property type="match status" value="1"/>
</dbReference>
<sequence length="194" mass="22149">MNRRLPRFPIPRTVRRRRNFPDSRSLIFLLIILILVVYRGLRSANQNADRGLSTGEGVLTVERVVDGDTLRLTNGETVRLIGVDAPESVKPDSQVEPYGPEAAEYLAALVRQAGNQVRLEFDGPRRDKYGRLLAYVWAGDKLLNEEIIRAGFSRAETQYSYSHIMKERFRLAETEAKLARRGIWSLPENSSHRN</sequence>
<proteinExistence type="predicted"/>
<keyword evidence="3" id="KW-0378">Hydrolase</keyword>
<dbReference type="InterPro" id="IPR002071">
    <property type="entry name" value="Thermonucl_AS"/>
</dbReference>
<dbReference type="SMART" id="SM00318">
    <property type="entry name" value="SNc"/>
    <property type="match status" value="1"/>
</dbReference>
<dbReference type="GO" id="GO:0003676">
    <property type="term" value="F:nucleic acid binding"/>
    <property type="evidence" value="ECO:0007669"/>
    <property type="project" value="InterPro"/>
</dbReference>
<dbReference type="SUPFAM" id="SSF50199">
    <property type="entry name" value="Staphylococcal nuclease"/>
    <property type="match status" value="1"/>
</dbReference>
<gene>
    <name evidence="5" type="ORF">THTE_3660</name>
</gene>
<dbReference type="AlphaFoldDB" id="A0A286RJX0"/>
<dbReference type="InterPro" id="IPR016071">
    <property type="entry name" value="Staphylococal_nuclease_OB-fold"/>
</dbReference>
<dbReference type="RefSeq" id="WP_095416087.1">
    <property type="nucleotide sequence ID" value="NZ_CP018477.1"/>
</dbReference>
<protein>
    <recommendedName>
        <fullName evidence="4">TNase-like domain-containing protein</fullName>
    </recommendedName>
</protein>
<evidence type="ECO:0000259" key="4">
    <source>
        <dbReference type="PROSITE" id="PS50830"/>
    </source>
</evidence>
<dbReference type="Gene3D" id="2.40.50.90">
    <property type="match status" value="1"/>
</dbReference>
<dbReference type="GO" id="GO:0004519">
    <property type="term" value="F:endonuclease activity"/>
    <property type="evidence" value="ECO:0007669"/>
    <property type="project" value="UniProtKB-KW"/>
</dbReference>
<dbReference type="OrthoDB" id="4376109at2"/>
<evidence type="ECO:0000256" key="3">
    <source>
        <dbReference type="ARBA" id="ARBA00022801"/>
    </source>
</evidence>